<dbReference type="EMBL" id="CACVAX010000056">
    <property type="protein sequence ID" value="CAA6820162.1"/>
    <property type="molecule type" value="Genomic_DNA"/>
</dbReference>
<sequence length="131" mass="15491">MAHYLLILEAMIILIYIDITYGTSNYKYIQSSESDYSAYYHMDIVNNQILNLKNLPEETKKTIWETSPIQEEVLDHFPNMIAMQEIYNDRIEDNGAFKQAFFIHMKSLQDDYIAGQINEEEFKEQFLAPSF</sequence>
<name>A0A6S6TH31_9BACT</name>
<protein>
    <submittedName>
        <fullName evidence="1">Uncharacterized protein</fullName>
    </submittedName>
</protein>
<reference evidence="1" key="1">
    <citation type="submission" date="2020-01" db="EMBL/GenBank/DDBJ databases">
        <authorList>
            <person name="Meier V. D."/>
            <person name="Meier V D."/>
        </authorList>
    </citation>
    <scope>NUCLEOTIDE SEQUENCE</scope>
    <source>
        <strain evidence="1">HLG_WM_MAG_04</strain>
    </source>
</reference>
<organism evidence="1">
    <name type="scientific">uncultured Sulfurovum sp</name>
    <dbReference type="NCBI Taxonomy" id="269237"/>
    <lineage>
        <taxon>Bacteria</taxon>
        <taxon>Pseudomonadati</taxon>
        <taxon>Campylobacterota</taxon>
        <taxon>Epsilonproteobacteria</taxon>
        <taxon>Campylobacterales</taxon>
        <taxon>Sulfurovaceae</taxon>
        <taxon>Sulfurovum</taxon>
        <taxon>environmental samples</taxon>
    </lineage>
</organism>
<proteinExistence type="predicted"/>
<dbReference type="AlphaFoldDB" id="A0A6S6TH31"/>
<accession>A0A6S6TH31</accession>
<gene>
    <name evidence="1" type="ORF">HELGO_WM8951</name>
</gene>
<evidence type="ECO:0000313" key="1">
    <source>
        <dbReference type="EMBL" id="CAA6820162.1"/>
    </source>
</evidence>